<evidence type="ECO:0000256" key="2">
    <source>
        <dbReference type="SAM" id="SignalP"/>
    </source>
</evidence>
<accession>A0A0G1ZL81</accession>
<dbReference type="Pfam" id="PF18895">
    <property type="entry name" value="T4SS_pilin"/>
    <property type="match status" value="1"/>
</dbReference>
<dbReference type="EMBL" id="LCRD01000061">
    <property type="protein sequence ID" value="KKW28812.1"/>
    <property type="molecule type" value="Genomic_DNA"/>
</dbReference>
<feature type="transmembrane region" description="Helical" evidence="1">
    <location>
        <begin position="60"/>
        <end position="82"/>
    </location>
</feature>
<keyword evidence="1" id="KW-1133">Transmembrane helix</keyword>
<proteinExistence type="predicted"/>
<feature type="signal peptide" evidence="2">
    <location>
        <begin position="1"/>
        <end position="33"/>
    </location>
</feature>
<gene>
    <name evidence="3" type="ORF">UY72_C0061G0007</name>
</gene>
<dbReference type="InterPro" id="IPR043993">
    <property type="entry name" value="T4SS_pilin"/>
</dbReference>
<keyword evidence="2" id="KW-0732">Signal</keyword>
<name>A0A0G1ZL81_9BACT</name>
<feature type="chain" id="PRO_5002541585" evidence="2">
    <location>
        <begin position="34"/>
        <end position="134"/>
    </location>
</feature>
<organism evidence="3 4">
    <name type="scientific">Candidatus Uhrbacteria bacterium GW2011_GWD2_52_7</name>
    <dbReference type="NCBI Taxonomy" id="1618989"/>
    <lineage>
        <taxon>Bacteria</taxon>
        <taxon>Candidatus Uhriibacteriota</taxon>
    </lineage>
</organism>
<dbReference type="AlphaFoldDB" id="A0A0G1ZL81"/>
<evidence type="ECO:0000313" key="4">
    <source>
        <dbReference type="Proteomes" id="UP000034846"/>
    </source>
</evidence>
<protein>
    <submittedName>
        <fullName evidence="3">Uncharacterized protein</fullName>
    </submittedName>
</protein>
<evidence type="ECO:0000313" key="3">
    <source>
        <dbReference type="EMBL" id="KKW28812.1"/>
    </source>
</evidence>
<comment type="caution">
    <text evidence="3">The sequence shown here is derived from an EMBL/GenBank/DDBJ whole genome shotgun (WGS) entry which is preliminary data.</text>
</comment>
<reference evidence="3 4" key="1">
    <citation type="journal article" date="2015" name="Nature">
        <title>rRNA introns, odd ribosomes, and small enigmatic genomes across a large radiation of phyla.</title>
        <authorList>
            <person name="Brown C.T."/>
            <person name="Hug L.A."/>
            <person name="Thomas B.C."/>
            <person name="Sharon I."/>
            <person name="Castelle C.J."/>
            <person name="Singh A."/>
            <person name="Wilkins M.J."/>
            <person name="Williams K.H."/>
            <person name="Banfield J.F."/>
        </authorList>
    </citation>
    <scope>NUCLEOTIDE SEQUENCE [LARGE SCALE GENOMIC DNA]</scope>
</reference>
<sequence length="134" mass="13823">MVKTLIRFGMSVALGLALALPFVHLSPVLPAQAATLEADDILSEDFGDTTGLGQADLKTAIGQLINVALGFLGVVAVVIILMGGFKWMTAGGNDKNVEEAKRLIIAGIIGLAIILAAYAIASFVISSILSATQE</sequence>
<feature type="transmembrane region" description="Helical" evidence="1">
    <location>
        <begin position="103"/>
        <end position="129"/>
    </location>
</feature>
<keyword evidence="1" id="KW-0472">Membrane</keyword>
<keyword evidence="1" id="KW-0812">Transmembrane</keyword>
<dbReference type="Proteomes" id="UP000034846">
    <property type="component" value="Unassembled WGS sequence"/>
</dbReference>
<evidence type="ECO:0000256" key="1">
    <source>
        <dbReference type="SAM" id="Phobius"/>
    </source>
</evidence>